<name>A0A0N8PSM9_9CHLR</name>
<dbReference type="AlphaFoldDB" id="A0A0N8PSM9"/>
<proteinExistence type="predicted"/>
<dbReference type="Proteomes" id="UP000050509">
    <property type="component" value="Unassembled WGS sequence"/>
</dbReference>
<gene>
    <name evidence="1" type="ORF">SE17_11180</name>
</gene>
<dbReference type="SUPFAM" id="SSF52425">
    <property type="entry name" value="Cryptochrome/photolyase, N-terminal domain"/>
    <property type="match status" value="1"/>
</dbReference>
<dbReference type="EMBL" id="LJCR01000323">
    <property type="protein sequence ID" value="KPV53173.1"/>
    <property type="molecule type" value="Genomic_DNA"/>
</dbReference>
<comment type="caution">
    <text evidence="1">The sequence shown here is derived from an EMBL/GenBank/DDBJ whole genome shotgun (WGS) entry which is preliminary data.</text>
</comment>
<evidence type="ECO:0000313" key="2">
    <source>
        <dbReference type="Proteomes" id="UP000050509"/>
    </source>
</evidence>
<sequence>SLKRVVFIYECLLELPVVIRRGDVAAELLTFAREHGAGRIVTAESPSPRFAAICAALERELAVEILPVEPLIAYTGRLDLRRFARYWQVAQRYAFGQLPLFG</sequence>
<organism evidence="1 2">
    <name type="scientific">Kouleothrix aurantiaca</name>
    <dbReference type="NCBI Taxonomy" id="186479"/>
    <lineage>
        <taxon>Bacteria</taxon>
        <taxon>Bacillati</taxon>
        <taxon>Chloroflexota</taxon>
        <taxon>Chloroflexia</taxon>
        <taxon>Chloroflexales</taxon>
        <taxon>Roseiflexineae</taxon>
        <taxon>Roseiflexaceae</taxon>
        <taxon>Kouleothrix</taxon>
    </lineage>
</organism>
<reference evidence="1 2" key="1">
    <citation type="submission" date="2015-09" db="EMBL/GenBank/DDBJ databases">
        <title>Draft genome sequence of Kouleothrix aurantiaca JCM 19913.</title>
        <authorList>
            <person name="Hemp J."/>
        </authorList>
    </citation>
    <scope>NUCLEOTIDE SEQUENCE [LARGE SCALE GENOMIC DNA]</scope>
    <source>
        <strain evidence="1 2">COM-B</strain>
    </source>
</reference>
<accession>A0A0N8PSM9</accession>
<protein>
    <submittedName>
        <fullName evidence="1">DNA polymerase</fullName>
    </submittedName>
</protein>
<keyword evidence="2" id="KW-1185">Reference proteome</keyword>
<dbReference type="InterPro" id="IPR036155">
    <property type="entry name" value="Crypto/Photolyase_N_sf"/>
</dbReference>
<evidence type="ECO:0000313" key="1">
    <source>
        <dbReference type="EMBL" id="KPV53173.1"/>
    </source>
</evidence>
<feature type="non-terminal residue" evidence="1">
    <location>
        <position position="1"/>
    </location>
</feature>
<dbReference type="PATRIC" id="fig|186479.3.peg.6765"/>